<dbReference type="SUPFAM" id="SSF46894">
    <property type="entry name" value="C-terminal effector domain of the bipartite response regulators"/>
    <property type="match status" value="1"/>
</dbReference>
<dbReference type="InterPro" id="IPR051677">
    <property type="entry name" value="AfsR-DnrI-RedD_regulator"/>
</dbReference>
<name>A0A645AM88_9ZZZZ</name>
<feature type="domain" description="Bacterial transcriptional activator" evidence="4">
    <location>
        <begin position="111"/>
        <end position="253"/>
    </location>
</feature>
<dbReference type="InterPro" id="IPR011990">
    <property type="entry name" value="TPR-like_helical_dom_sf"/>
</dbReference>
<dbReference type="InterPro" id="IPR001867">
    <property type="entry name" value="OmpR/PhoB-type_DNA-bd"/>
</dbReference>
<gene>
    <name evidence="5" type="ORF">SDC9_101150</name>
</gene>
<dbReference type="InterPro" id="IPR005158">
    <property type="entry name" value="BTAD"/>
</dbReference>
<comment type="similarity">
    <text evidence="1">Belongs to the AfsR/DnrI/RedD regulatory family.</text>
</comment>
<dbReference type="SMART" id="SM00862">
    <property type="entry name" value="Trans_reg_C"/>
    <property type="match status" value="1"/>
</dbReference>
<evidence type="ECO:0000256" key="1">
    <source>
        <dbReference type="ARBA" id="ARBA00005820"/>
    </source>
</evidence>
<evidence type="ECO:0000313" key="5">
    <source>
        <dbReference type="EMBL" id="MPM54372.1"/>
    </source>
</evidence>
<feature type="domain" description="OmpR/PhoB-type" evidence="3">
    <location>
        <begin position="26"/>
        <end position="102"/>
    </location>
</feature>
<dbReference type="InterPro" id="IPR016032">
    <property type="entry name" value="Sig_transdc_resp-reg_C-effctor"/>
</dbReference>
<accession>A0A645AM88</accession>
<dbReference type="GO" id="GO:0000160">
    <property type="term" value="P:phosphorelay signal transduction system"/>
    <property type="evidence" value="ECO:0007669"/>
    <property type="project" value="InterPro"/>
</dbReference>
<evidence type="ECO:0000259" key="3">
    <source>
        <dbReference type="SMART" id="SM00862"/>
    </source>
</evidence>
<dbReference type="AlphaFoldDB" id="A0A645AM88"/>
<dbReference type="InterPro" id="IPR036388">
    <property type="entry name" value="WH-like_DNA-bd_sf"/>
</dbReference>
<evidence type="ECO:0000256" key="2">
    <source>
        <dbReference type="ARBA" id="ARBA00023125"/>
    </source>
</evidence>
<evidence type="ECO:0000259" key="4">
    <source>
        <dbReference type="SMART" id="SM01043"/>
    </source>
</evidence>
<dbReference type="GO" id="GO:0006355">
    <property type="term" value="P:regulation of DNA-templated transcription"/>
    <property type="evidence" value="ECO:0007669"/>
    <property type="project" value="InterPro"/>
</dbReference>
<organism evidence="5">
    <name type="scientific">bioreactor metagenome</name>
    <dbReference type="NCBI Taxonomy" id="1076179"/>
    <lineage>
        <taxon>unclassified sequences</taxon>
        <taxon>metagenomes</taxon>
        <taxon>ecological metagenomes</taxon>
    </lineage>
</organism>
<evidence type="ECO:0008006" key="6">
    <source>
        <dbReference type="Google" id="ProtNLM"/>
    </source>
</evidence>
<dbReference type="SUPFAM" id="SSF48452">
    <property type="entry name" value="TPR-like"/>
    <property type="match status" value="1"/>
</dbReference>
<proteinExistence type="inferred from homology"/>
<dbReference type="PANTHER" id="PTHR35807">
    <property type="entry name" value="TRANSCRIPTIONAL REGULATOR REDD-RELATED"/>
    <property type="match status" value="1"/>
</dbReference>
<dbReference type="Pfam" id="PF03704">
    <property type="entry name" value="BTAD"/>
    <property type="match status" value="1"/>
</dbReference>
<dbReference type="EMBL" id="VSSQ01014772">
    <property type="protein sequence ID" value="MPM54372.1"/>
    <property type="molecule type" value="Genomic_DNA"/>
</dbReference>
<sequence>MDGNNLLKINMLGEFSMEYRSIIINDNASRSKKLWMLLEYLVTFRGNGVSQAELIDLLWSDEEGGDPANALKAIVHRTRDLIGKLGLDGKKLITYHRGTYSWTPEGLTVVIDVDKFEQLLSKAELTDDDEVRLKYLLDALALHKGSFLPQTALERWAVPISAYYHTKFIDAAKRAVDLLAEVGRFSEVVDLCRRASVIDPYDEGLHMALIRGLFGSGQAQAALSHYEYATDLFFTHFGVNPSPEFVALYKEITKTTHSVEQDIGVIKGRMQEKGSRTGPFYCEFEVFKDVYRLELRAQARTGQIVCLCLLTVASADGSRPSQKQLAASMDKLYQATVHTLRQNDIFTRFSISQYLIMLPGATVENADMAIGRIIRSFRRENPRLATMVRYRLQPLNPVEELAELESSS</sequence>
<dbReference type="Gene3D" id="1.10.10.10">
    <property type="entry name" value="Winged helix-like DNA-binding domain superfamily/Winged helix DNA-binding domain"/>
    <property type="match status" value="1"/>
</dbReference>
<keyword evidence="2" id="KW-0238">DNA-binding</keyword>
<comment type="caution">
    <text evidence="5">The sequence shown here is derived from an EMBL/GenBank/DDBJ whole genome shotgun (WGS) entry which is preliminary data.</text>
</comment>
<dbReference type="GO" id="GO:0003677">
    <property type="term" value="F:DNA binding"/>
    <property type="evidence" value="ECO:0007669"/>
    <property type="project" value="UniProtKB-KW"/>
</dbReference>
<dbReference type="Pfam" id="PF00486">
    <property type="entry name" value="Trans_reg_C"/>
    <property type="match status" value="1"/>
</dbReference>
<protein>
    <recommendedName>
        <fullName evidence="6">Bacterial transcriptional activator domain-containing protein</fullName>
    </recommendedName>
</protein>
<dbReference type="SMART" id="SM01043">
    <property type="entry name" value="BTAD"/>
    <property type="match status" value="1"/>
</dbReference>
<reference evidence="5" key="1">
    <citation type="submission" date="2019-08" db="EMBL/GenBank/DDBJ databases">
        <authorList>
            <person name="Kucharzyk K."/>
            <person name="Murdoch R.W."/>
            <person name="Higgins S."/>
            <person name="Loffler F."/>
        </authorList>
    </citation>
    <scope>NUCLEOTIDE SEQUENCE</scope>
</reference>
<dbReference type="Gene3D" id="1.25.40.10">
    <property type="entry name" value="Tetratricopeptide repeat domain"/>
    <property type="match status" value="1"/>
</dbReference>